<proteinExistence type="predicted"/>
<gene>
    <name evidence="1" type="ORF">ACFQ4M_03650</name>
</gene>
<dbReference type="EMBL" id="JBHTMC010000006">
    <property type="protein sequence ID" value="MFD1262663.1"/>
    <property type="molecule type" value="Genomic_DNA"/>
</dbReference>
<comment type="caution">
    <text evidence="1">The sequence shown here is derived from an EMBL/GenBank/DDBJ whole genome shotgun (WGS) entry which is preliminary data.</text>
</comment>
<keyword evidence="2" id="KW-1185">Reference proteome</keyword>
<reference evidence="2" key="1">
    <citation type="journal article" date="2019" name="Int. J. Syst. Evol. Microbiol.">
        <title>The Global Catalogue of Microorganisms (GCM) 10K type strain sequencing project: providing services to taxonomists for standard genome sequencing and annotation.</title>
        <authorList>
            <consortium name="The Broad Institute Genomics Platform"/>
            <consortium name="The Broad Institute Genome Sequencing Center for Infectious Disease"/>
            <person name="Wu L."/>
            <person name="Ma J."/>
        </authorList>
    </citation>
    <scope>NUCLEOTIDE SEQUENCE [LARGE SCALE GENOMIC DNA]</scope>
    <source>
        <strain evidence="2">CCUG 48884</strain>
    </source>
</reference>
<accession>A0ABW3WBR5</accession>
<evidence type="ECO:0000313" key="1">
    <source>
        <dbReference type="EMBL" id="MFD1262663.1"/>
    </source>
</evidence>
<organism evidence="1 2">
    <name type="scientific">Thauera mechernichensis</name>
    <dbReference type="NCBI Taxonomy" id="82788"/>
    <lineage>
        <taxon>Bacteria</taxon>
        <taxon>Pseudomonadati</taxon>
        <taxon>Pseudomonadota</taxon>
        <taxon>Betaproteobacteria</taxon>
        <taxon>Rhodocyclales</taxon>
        <taxon>Zoogloeaceae</taxon>
        <taxon>Thauera</taxon>
    </lineage>
</organism>
<dbReference type="Proteomes" id="UP001597158">
    <property type="component" value="Unassembled WGS sequence"/>
</dbReference>
<evidence type="ECO:0000313" key="2">
    <source>
        <dbReference type="Proteomes" id="UP001597158"/>
    </source>
</evidence>
<sequence>MAALGRQVADRGWQQGSVLRCDDNALLGARYLEGRPAGDLIGLVVSQSCDLTHESLQGEPYAEILVGLRAEDDAALKRRGHCAAGKHPRCLHMPIRQEGNEVWFQFLPWDRLFVDRAVLADRMPDDTRVVLQADLDLLVTWLAQRYVRAAFPDDFNSLLDATRSKQKKLHARLSPDVSGLYARLNPDRELLEGERYTLDLLALVPTFRGDALPSVGKSVQALVDLIRAAGIDARGSVRLEDEVSYGFVRSFRRFPLEHLSLRGDSPDPMPLELSTGERRG</sequence>
<dbReference type="RefSeq" id="WP_277830191.1">
    <property type="nucleotide sequence ID" value="NZ_JARQZE010000001.1"/>
</dbReference>
<name>A0ABW3WBR5_9RHOO</name>
<protein>
    <submittedName>
        <fullName evidence="1">Uncharacterized protein</fullName>
    </submittedName>
</protein>